<evidence type="ECO:0000256" key="16">
    <source>
        <dbReference type="ARBA" id="ARBA00023027"/>
    </source>
</evidence>
<comment type="similarity">
    <text evidence="4">Belongs to the globin family. Two-domain flavohemoproteins subfamily.</text>
</comment>
<keyword evidence="9 24" id="KW-0561">Oxygen transport</keyword>
<dbReference type="GO" id="GO:0046210">
    <property type="term" value="P:nitric oxide catabolic process"/>
    <property type="evidence" value="ECO:0007669"/>
    <property type="project" value="TreeGrafter"/>
</dbReference>
<keyword evidence="16" id="KW-0520">NAD</keyword>
<comment type="cofactor">
    <cofactor evidence="1">
        <name>heme b</name>
        <dbReference type="ChEBI" id="CHEBI:60344"/>
    </cofactor>
</comment>
<dbReference type="PRINTS" id="PR00371">
    <property type="entry name" value="FPNCR"/>
</dbReference>
<evidence type="ECO:0000256" key="15">
    <source>
        <dbReference type="ARBA" id="ARBA00023004"/>
    </source>
</evidence>
<dbReference type="RefSeq" id="WP_116013917.1">
    <property type="nucleotide sequence ID" value="NZ_QUOT01000001.1"/>
</dbReference>
<dbReference type="FunFam" id="2.40.30.10:FF:000034">
    <property type="entry name" value="Flavohemoprotein"/>
    <property type="match status" value="1"/>
</dbReference>
<dbReference type="GO" id="GO:0009636">
    <property type="term" value="P:response to toxic substance"/>
    <property type="evidence" value="ECO:0007669"/>
    <property type="project" value="UniProtKB-KW"/>
</dbReference>
<evidence type="ECO:0000313" key="27">
    <source>
        <dbReference type="EMBL" id="REL29866.1"/>
    </source>
</evidence>
<dbReference type="EC" id="1.14.12.17" evidence="5"/>
<evidence type="ECO:0000256" key="23">
    <source>
        <dbReference type="ARBA" id="ARBA00049433"/>
    </source>
</evidence>
<evidence type="ECO:0000256" key="14">
    <source>
        <dbReference type="ARBA" id="ARBA00023002"/>
    </source>
</evidence>
<keyword evidence="14 27" id="KW-0560">Oxidoreductase</keyword>
<dbReference type="FunFam" id="3.40.50.80:FF:000010">
    <property type="entry name" value="Flavohemoprotein"/>
    <property type="match status" value="1"/>
</dbReference>
<protein>
    <recommendedName>
        <fullName evidence="6">Flavohemoprotein</fullName>
        <ecNumber evidence="5">1.14.12.17</ecNumber>
    </recommendedName>
    <alternativeName>
        <fullName evidence="19">Flavohemoglobin</fullName>
    </alternativeName>
    <alternativeName>
        <fullName evidence="18">Hemoglobin-like protein</fullName>
    </alternativeName>
    <alternativeName>
        <fullName evidence="20">Nitric oxide dioxygenase</fullName>
    </alternativeName>
</protein>
<keyword evidence="11" id="KW-0479">Metal-binding</keyword>
<evidence type="ECO:0000256" key="8">
    <source>
        <dbReference type="ARBA" id="ARBA00022617"/>
    </source>
</evidence>
<dbReference type="Gene3D" id="1.10.490.10">
    <property type="entry name" value="Globins"/>
    <property type="match status" value="1"/>
</dbReference>
<dbReference type="FunFam" id="1.10.490.10:FF:000003">
    <property type="entry name" value="Flavohemoprotein"/>
    <property type="match status" value="1"/>
</dbReference>
<dbReference type="PANTHER" id="PTHR43396:SF3">
    <property type="entry name" value="FLAVOHEMOPROTEIN"/>
    <property type="match status" value="1"/>
</dbReference>
<dbReference type="InterPro" id="IPR001709">
    <property type="entry name" value="Flavoprot_Pyr_Nucl_cyt_Rdtase"/>
</dbReference>
<evidence type="ECO:0000256" key="9">
    <source>
        <dbReference type="ARBA" id="ARBA00022621"/>
    </source>
</evidence>
<evidence type="ECO:0000256" key="17">
    <source>
        <dbReference type="ARBA" id="ARBA00025094"/>
    </source>
</evidence>
<evidence type="ECO:0000256" key="10">
    <source>
        <dbReference type="ARBA" id="ARBA00022630"/>
    </source>
</evidence>
<evidence type="ECO:0000256" key="22">
    <source>
        <dbReference type="ARBA" id="ARBA00048649"/>
    </source>
</evidence>
<evidence type="ECO:0000256" key="6">
    <source>
        <dbReference type="ARBA" id="ARBA00014637"/>
    </source>
</evidence>
<dbReference type="InterPro" id="IPR017938">
    <property type="entry name" value="Riboflavin_synthase-like_b-brl"/>
</dbReference>
<comment type="similarity">
    <text evidence="3">In the C-terminal section; belongs to the flavoprotein pyridine nucleotide cytochrome reductase family.</text>
</comment>
<dbReference type="SUPFAM" id="SSF52343">
    <property type="entry name" value="Ferredoxin reductase-like, C-terminal NADP-linked domain"/>
    <property type="match status" value="1"/>
</dbReference>
<evidence type="ECO:0000256" key="18">
    <source>
        <dbReference type="ARBA" id="ARBA00030024"/>
    </source>
</evidence>
<feature type="domain" description="FAD-binding FR-type" evidence="26">
    <location>
        <begin position="157"/>
        <end position="268"/>
    </location>
</feature>
<dbReference type="GO" id="GO:0005344">
    <property type="term" value="F:oxygen carrier activity"/>
    <property type="evidence" value="ECO:0007669"/>
    <property type="project" value="UniProtKB-KW"/>
</dbReference>
<proteinExistence type="inferred from homology"/>
<keyword evidence="10" id="KW-0285">Flavoprotein</keyword>
<dbReference type="PRINTS" id="PR00410">
    <property type="entry name" value="PHEHYDRXLASE"/>
</dbReference>
<dbReference type="GO" id="GO:0020037">
    <property type="term" value="F:heme binding"/>
    <property type="evidence" value="ECO:0007669"/>
    <property type="project" value="InterPro"/>
</dbReference>
<keyword evidence="15" id="KW-0408">Iron</keyword>
<dbReference type="GO" id="GO:0071949">
    <property type="term" value="F:FAD binding"/>
    <property type="evidence" value="ECO:0007669"/>
    <property type="project" value="TreeGrafter"/>
</dbReference>
<dbReference type="SUPFAM" id="SSF63380">
    <property type="entry name" value="Riboflavin synthase domain-like"/>
    <property type="match status" value="1"/>
</dbReference>
<dbReference type="GO" id="GO:0046872">
    <property type="term" value="F:metal ion binding"/>
    <property type="evidence" value="ECO:0007669"/>
    <property type="project" value="UniProtKB-KW"/>
</dbReference>
<dbReference type="InterPro" id="IPR008333">
    <property type="entry name" value="Cbr1-like_FAD-bd_dom"/>
</dbReference>
<organism evidence="27 28">
    <name type="scientific">Thalassotalea euphylliae</name>
    <dbReference type="NCBI Taxonomy" id="1655234"/>
    <lineage>
        <taxon>Bacteria</taxon>
        <taxon>Pseudomonadati</taxon>
        <taxon>Pseudomonadota</taxon>
        <taxon>Gammaproteobacteria</taxon>
        <taxon>Alteromonadales</taxon>
        <taxon>Colwelliaceae</taxon>
        <taxon>Thalassotalea</taxon>
    </lineage>
</organism>
<dbReference type="Pfam" id="PF00175">
    <property type="entry name" value="NAD_binding_1"/>
    <property type="match status" value="1"/>
</dbReference>
<dbReference type="InterPro" id="IPR039261">
    <property type="entry name" value="FNR_nucleotide-bd"/>
</dbReference>
<comment type="catalytic activity">
    <reaction evidence="23">
        <text>2 nitric oxide + NADPH + 2 O2 = 2 nitrate + NADP(+) + H(+)</text>
        <dbReference type="Rhea" id="RHEA:19465"/>
        <dbReference type="ChEBI" id="CHEBI:15378"/>
        <dbReference type="ChEBI" id="CHEBI:15379"/>
        <dbReference type="ChEBI" id="CHEBI:16480"/>
        <dbReference type="ChEBI" id="CHEBI:17632"/>
        <dbReference type="ChEBI" id="CHEBI:57783"/>
        <dbReference type="ChEBI" id="CHEBI:58349"/>
        <dbReference type="EC" id="1.14.12.17"/>
    </reaction>
</comment>
<feature type="domain" description="Globin" evidence="25">
    <location>
        <begin position="6"/>
        <end position="143"/>
    </location>
</feature>
<dbReference type="GO" id="GO:0071500">
    <property type="term" value="P:cellular response to nitrosative stress"/>
    <property type="evidence" value="ECO:0007669"/>
    <property type="project" value="TreeGrafter"/>
</dbReference>
<evidence type="ECO:0000256" key="4">
    <source>
        <dbReference type="ARBA" id="ARBA00008414"/>
    </source>
</evidence>
<evidence type="ECO:0000256" key="13">
    <source>
        <dbReference type="ARBA" id="ARBA00022857"/>
    </source>
</evidence>
<dbReference type="PROSITE" id="PS51384">
    <property type="entry name" value="FAD_FR"/>
    <property type="match status" value="1"/>
</dbReference>
<dbReference type="Proteomes" id="UP000256899">
    <property type="component" value="Unassembled WGS sequence"/>
</dbReference>
<dbReference type="Pfam" id="PF00970">
    <property type="entry name" value="FAD_binding_6"/>
    <property type="match status" value="1"/>
</dbReference>
<dbReference type="SUPFAM" id="SSF46458">
    <property type="entry name" value="Globin-like"/>
    <property type="match status" value="1"/>
</dbReference>
<evidence type="ECO:0000256" key="7">
    <source>
        <dbReference type="ARBA" id="ARBA00022575"/>
    </source>
</evidence>
<keyword evidence="8 24" id="KW-0349">Heme</keyword>
<dbReference type="Pfam" id="PF00042">
    <property type="entry name" value="Globin"/>
    <property type="match status" value="1"/>
</dbReference>
<gene>
    <name evidence="27" type="ORF">DXX94_03635</name>
</gene>
<dbReference type="GO" id="GO:0019825">
    <property type="term" value="F:oxygen binding"/>
    <property type="evidence" value="ECO:0007669"/>
    <property type="project" value="InterPro"/>
</dbReference>
<dbReference type="Gene3D" id="3.40.50.80">
    <property type="entry name" value="Nucleotide-binding domain of ferredoxin-NADP reductase (FNR) module"/>
    <property type="match status" value="1"/>
</dbReference>
<dbReference type="InterPro" id="IPR001433">
    <property type="entry name" value="OxRdtase_FAD/NAD-bd"/>
</dbReference>
<evidence type="ECO:0000256" key="12">
    <source>
        <dbReference type="ARBA" id="ARBA00022827"/>
    </source>
</evidence>
<comment type="cofactor">
    <cofactor evidence="21">
        <name>[2Fe-2S] cluster</name>
        <dbReference type="ChEBI" id="CHEBI:190135"/>
    </cofactor>
</comment>
<evidence type="ECO:0000256" key="5">
    <source>
        <dbReference type="ARBA" id="ARBA00012229"/>
    </source>
</evidence>
<comment type="caution">
    <text evidence="27">The sequence shown here is derived from an EMBL/GenBank/DDBJ whole genome shotgun (WGS) entry which is preliminary data.</text>
</comment>
<dbReference type="CDD" id="cd06184">
    <property type="entry name" value="flavohem_like_fad_nad_binding"/>
    <property type="match status" value="1"/>
</dbReference>
<name>A0A3E0TYY3_9GAMM</name>
<evidence type="ECO:0000256" key="2">
    <source>
        <dbReference type="ARBA" id="ARBA00001974"/>
    </source>
</evidence>
<dbReference type="CDD" id="cd08922">
    <property type="entry name" value="FHb-globin"/>
    <property type="match status" value="1"/>
</dbReference>
<evidence type="ECO:0000256" key="21">
    <source>
        <dbReference type="ARBA" id="ARBA00034078"/>
    </source>
</evidence>
<dbReference type="EMBL" id="QUOT01000001">
    <property type="protein sequence ID" value="REL29866.1"/>
    <property type="molecule type" value="Genomic_DNA"/>
</dbReference>
<evidence type="ECO:0000256" key="20">
    <source>
        <dbReference type="ARBA" id="ARBA00033187"/>
    </source>
</evidence>
<dbReference type="PROSITE" id="PS01033">
    <property type="entry name" value="GLOBIN"/>
    <property type="match status" value="1"/>
</dbReference>
<evidence type="ECO:0000256" key="11">
    <source>
        <dbReference type="ARBA" id="ARBA00022723"/>
    </source>
</evidence>
<comment type="cofactor">
    <cofactor evidence="2">
        <name>FAD</name>
        <dbReference type="ChEBI" id="CHEBI:57692"/>
    </cofactor>
</comment>
<keyword evidence="12" id="KW-0274">FAD</keyword>
<reference evidence="28" key="1">
    <citation type="submission" date="2018-08" db="EMBL/GenBank/DDBJ databases">
        <title>Thalassotalea euphylliae genome.</title>
        <authorList>
            <person name="Summers S."/>
            <person name="Rice S.A."/>
            <person name="Freckelton M.L."/>
            <person name="Nedved B.T."/>
            <person name="Hadfield M.G."/>
        </authorList>
    </citation>
    <scope>NUCLEOTIDE SEQUENCE [LARGE SCALE GENOMIC DNA]</scope>
    <source>
        <strain evidence="28">H3</strain>
    </source>
</reference>
<evidence type="ECO:0000259" key="25">
    <source>
        <dbReference type="PROSITE" id="PS01033"/>
    </source>
</evidence>
<dbReference type="InterPro" id="IPR017927">
    <property type="entry name" value="FAD-bd_FR_type"/>
</dbReference>
<evidence type="ECO:0000313" key="28">
    <source>
        <dbReference type="Proteomes" id="UP000256899"/>
    </source>
</evidence>
<dbReference type="InterPro" id="IPR009050">
    <property type="entry name" value="Globin-like_sf"/>
</dbReference>
<keyword evidence="24" id="KW-0813">Transport</keyword>
<dbReference type="AlphaFoldDB" id="A0A3E0TYY3"/>
<evidence type="ECO:0000256" key="1">
    <source>
        <dbReference type="ARBA" id="ARBA00001970"/>
    </source>
</evidence>
<accession>A0A3E0TYY3</accession>
<dbReference type="PANTHER" id="PTHR43396">
    <property type="entry name" value="FLAVOHEMOPROTEIN"/>
    <property type="match status" value="1"/>
</dbReference>
<comment type="catalytic activity">
    <reaction evidence="22">
        <text>2 nitric oxide + NADH + 2 O2 = 2 nitrate + NAD(+) + H(+)</text>
        <dbReference type="Rhea" id="RHEA:19469"/>
        <dbReference type="ChEBI" id="CHEBI:15378"/>
        <dbReference type="ChEBI" id="CHEBI:15379"/>
        <dbReference type="ChEBI" id="CHEBI:16480"/>
        <dbReference type="ChEBI" id="CHEBI:17632"/>
        <dbReference type="ChEBI" id="CHEBI:57540"/>
        <dbReference type="ChEBI" id="CHEBI:57945"/>
        <dbReference type="EC" id="1.14.12.17"/>
    </reaction>
</comment>
<sequence>MQSNQALSVQDISLVQSTLPLIEQAGDAVTAHFYQRMFHHNPELKDIFNLTNQETGRQKAALFEAIVAYAKNLDKINVLKHAVERIANKHVSFHIKPDDYKIVGHHLIETMRELLGEHFTQAIEKAWSTAYQVLANLFINLEEELYVNRETATGGWRGKRAFSLVEKIQESELVTSFVFEPIDQQPVMNYFPGQYIGIELKPTTSPYNEIRQYSLSTSPNGKSYRISVKRELSDVSERNGVMSNYLHDHLNLGDIVDLHAPTGDFYWQDRQRPVVLISAGVGITPMQAMLDTLAQNNYSQQVIYLHACENKAQHSFANHTAKQCKQQGWQAYTWYREGAADQPNTFTGILDFSVIDLPLDTNGDFYLCGPVGFMQFAKQQLLKLGVDESCIHYEVFGPHANL</sequence>
<dbReference type="GO" id="GO:0008941">
    <property type="term" value="F:nitric oxide dioxygenase NAD(P)H activity"/>
    <property type="evidence" value="ECO:0007669"/>
    <property type="project" value="UniProtKB-EC"/>
</dbReference>
<keyword evidence="13" id="KW-0521">NADP</keyword>
<dbReference type="Gene3D" id="2.40.30.10">
    <property type="entry name" value="Translation factors"/>
    <property type="match status" value="1"/>
</dbReference>
<comment type="function">
    <text evidence="17">Is involved in NO detoxification in an aerobic process, termed nitric oxide dioxygenase (NOD) reaction that utilizes O(2) and NAD(P)H to convert NO to nitrate, which protects the bacterium from various noxious nitrogen compounds. Therefore, plays a central role in the inducible response to nitrosative stress.</text>
</comment>
<evidence type="ECO:0000256" key="24">
    <source>
        <dbReference type="RuleBase" id="RU000356"/>
    </source>
</evidence>
<evidence type="ECO:0000259" key="26">
    <source>
        <dbReference type="PROSITE" id="PS51384"/>
    </source>
</evidence>
<dbReference type="InterPro" id="IPR012292">
    <property type="entry name" value="Globin/Proto"/>
</dbReference>
<dbReference type="InterPro" id="IPR000971">
    <property type="entry name" value="Globin"/>
</dbReference>
<keyword evidence="28" id="KW-1185">Reference proteome</keyword>
<keyword evidence="7" id="KW-0216">Detoxification</keyword>
<dbReference type="NCBIfam" id="NF009805">
    <property type="entry name" value="PRK13289.1"/>
    <property type="match status" value="1"/>
</dbReference>
<evidence type="ECO:0000256" key="3">
    <source>
        <dbReference type="ARBA" id="ARBA00006401"/>
    </source>
</evidence>
<evidence type="ECO:0000256" key="19">
    <source>
        <dbReference type="ARBA" id="ARBA00030929"/>
    </source>
</evidence>